<reference evidence="2" key="1">
    <citation type="journal article" date="2015" name="MBio">
        <title>Eco-Evolutionary Dynamics of Episomes among Ecologically Cohesive Bacterial Populations.</title>
        <authorList>
            <person name="Xue H."/>
            <person name="Cordero O.X."/>
            <person name="Camas F.M."/>
            <person name="Trimble W."/>
            <person name="Meyer F."/>
            <person name="Guglielmini J."/>
            <person name="Rocha E.P."/>
            <person name="Polz M.F."/>
        </authorList>
    </citation>
    <scope>NUCLEOTIDE SEQUENCE</scope>
    <source>
        <strain evidence="2">1F_97</strain>
    </source>
</reference>
<dbReference type="PROSITE" id="PS50276">
    <property type="entry name" value="PANCREATIC_HORMONE_2"/>
    <property type="match status" value="1"/>
</dbReference>
<proteinExistence type="predicted"/>
<organism evidence="2">
    <name type="scientific">Vibrio sp. 1F_97</name>
    <dbReference type="NCBI Taxonomy" id="1652827"/>
    <lineage>
        <taxon>Bacteria</taxon>
        <taxon>Pseudomonadati</taxon>
        <taxon>Pseudomonadota</taxon>
        <taxon>Gammaproteobacteria</taxon>
        <taxon>Vibrionales</taxon>
        <taxon>Vibrionaceae</taxon>
        <taxon>Vibrio</taxon>
    </lineage>
</organism>
<name>A0A0H3ZTJ7_9VIBR</name>
<feature type="region of interest" description="Disordered" evidence="1">
    <location>
        <begin position="120"/>
        <end position="152"/>
    </location>
</feature>
<dbReference type="AlphaFoldDB" id="A0A0H3ZTJ7"/>
<feature type="compositionally biased region" description="Acidic residues" evidence="1">
    <location>
        <begin position="129"/>
        <end position="146"/>
    </location>
</feature>
<protein>
    <submittedName>
        <fullName evidence="2">Uncharacterized protein</fullName>
    </submittedName>
</protein>
<evidence type="ECO:0000256" key="1">
    <source>
        <dbReference type="SAM" id="MobiDB-lite"/>
    </source>
</evidence>
<dbReference type="EMBL" id="KP795655">
    <property type="protein sequence ID" value="AKN39673.1"/>
    <property type="molecule type" value="Genomic_DNA"/>
</dbReference>
<accession>A0A0H3ZTJ7</accession>
<sequence>MKTFLKTKEITVDGETVTITQLSGLNRFDFLDFCSDLPKPIQPEKPSDDVTEQDYERYLEEYEKCLKKWQRINFTAQSRLVAYGYLEAGDDLEDRHQLVMSTMTPEQVKFMHDEIALFSGIPLPKEPEESTEPENEEVDKSEEQLEPVDPKG</sequence>
<evidence type="ECO:0000313" key="2">
    <source>
        <dbReference type="EMBL" id="AKN39673.1"/>
    </source>
</evidence>